<dbReference type="InterPro" id="IPR007076">
    <property type="entry name" value="TfoX_N"/>
</dbReference>
<dbReference type="Proteomes" id="UP000237911">
    <property type="component" value="Unassembled WGS sequence"/>
</dbReference>
<dbReference type="EMBL" id="PUEV01000015">
    <property type="protein sequence ID" value="PQM53372.1"/>
    <property type="molecule type" value="Genomic_DNA"/>
</dbReference>
<dbReference type="GO" id="GO:0008168">
    <property type="term" value="F:methyltransferase activity"/>
    <property type="evidence" value="ECO:0007669"/>
    <property type="project" value="UniProtKB-KW"/>
</dbReference>
<keyword evidence="2" id="KW-0489">Methyltransferase</keyword>
<evidence type="ECO:0000259" key="1">
    <source>
        <dbReference type="Pfam" id="PF04993"/>
    </source>
</evidence>
<protein>
    <submittedName>
        <fullName evidence="2">RNA methyltransferase</fullName>
    </submittedName>
</protein>
<accession>A0A9X7IQ78</accession>
<reference evidence="2 3" key="1">
    <citation type="submission" date="2018-02" db="EMBL/GenBank/DDBJ databases">
        <title>Draft genome sequence of Mycobacterium virginiense isolated from mud of a swine farm in Japan.</title>
        <authorList>
            <person name="Ohya K."/>
        </authorList>
    </citation>
    <scope>NUCLEOTIDE SEQUENCE [LARGE SCALE GENOMIC DNA]</scope>
    <source>
        <strain evidence="2 3">GF75</strain>
    </source>
</reference>
<dbReference type="SUPFAM" id="SSF159894">
    <property type="entry name" value="YgaC/TfoX-N like"/>
    <property type="match status" value="1"/>
</dbReference>
<dbReference type="AlphaFoldDB" id="A0A9X7IQ78"/>
<feature type="domain" description="TfoX N-terminal" evidence="1">
    <location>
        <begin position="19"/>
        <end position="105"/>
    </location>
</feature>
<proteinExistence type="predicted"/>
<keyword evidence="2" id="KW-0808">Transferase</keyword>
<dbReference type="GO" id="GO:0032259">
    <property type="term" value="P:methylation"/>
    <property type="evidence" value="ECO:0007669"/>
    <property type="project" value="UniProtKB-KW"/>
</dbReference>
<name>A0A9X7IQ78_9MYCO</name>
<evidence type="ECO:0000313" key="3">
    <source>
        <dbReference type="Proteomes" id="UP000237911"/>
    </source>
</evidence>
<dbReference type="Gene3D" id="3.30.1460.30">
    <property type="entry name" value="YgaC/TfoX-N like chaperone"/>
    <property type="match status" value="1"/>
</dbReference>
<dbReference type="RefSeq" id="WP_046285252.1">
    <property type="nucleotide sequence ID" value="NZ_CP092430.2"/>
</dbReference>
<comment type="caution">
    <text evidence="2">The sequence shown here is derived from an EMBL/GenBank/DDBJ whole genome shotgun (WGS) entry which is preliminary data.</text>
</comment>
<sequence length="108" mass="11266">MAYDAQLAARVREIFAGDGPPVLEKAMFGGLAFLVAGKIAVAASSDGGLLVRVGAARAEQLLRTTAAQPMEMGGRTMRGWVHVDAEYVSARHQLAQWIDIGIAAAASA</sequence>
<evidence type="ECO:0000313" key="2">
    <source>
        <dbReference type="EMBL" id="PQM53372.1"/>
    </source>
</evidence>
<dbReference type="Pfam" id="PF04993">
    <property type="entry name" value="TfoX_N"/>
    <property type="match status" value="1"/>
</dbReference>
<organism evidence="2 3">
    <name type="scientific">Mycolicibacter virginiensis</name>
    <dbReference type="NCBI Taxonomy" id="1795032"/>
    <lineage>
        <taxon>Bacteria</taxon>
        <taxon>Bacillati</taxon>
        <taxon>Actinomycetota</taxon>
        <taxon>Actinomycetes</taxon>
        <taxon>Mycobacteriales</taxon>
        <taxon>Mycobacteriaceae</taxon>
        <taxon>Mycolicibacter</taxon>
    </lineage>
</organism>
<gene>
    <name evidence="2" type="ORF">C5U48_04220</name>
</gene>
<keyword evidence="3" id="KW-1185">Reference proteome</keyword>